<comment type="caution">
    <text evidence="1">The sequence shown here is derived from an EMBL/GenBank/DDBJ whole genome shotgun (WGS) entry which is preliminary data.</text>
</comment>
<evidence type="ECO:0000313" key="1">
    <source>
        <dbReference type="EMBL" id="GFN85075.1"/>
    </source>
</evidence>
<sequence>MGRQSVHAGNGLVAQKTKLGWMVSRSYPCTRSAKKNAKAALFSCSHEPSEESVRRLWELDSIGILEDNDEVSEFIVFTEFKRKFSISNERYRTGLPWKGGDMKDRLMSNVNAAHKRLYMLLIGSCL</sequence>
<dbReference type="EMBL" id="BLXT01001362">
    <property type="protein sequence ID" value="GFN85075.1"/>
    <property type="molecule type" value="Genomic_DNA"/>
</dbReference>
<accession>A0AAV3YRS3</accession>
<keyword evidence="2" id="KW-1185">Reference proteome</keyword>
<organism evidence="1 2">
    <name type="scientific">Plakobranchus ocellatus</name>
    <dbReference type="NCBI Taxonomy" id="259542"/>
    <lineage>
        <taxon>Eukaryota</taxon>
        <taxon>Metazoa</taxon>
        <taxon>Spiralia</taxon>
        <taxon>Lophotrochozoa</taxon>
        <taxon>Mollusca</taxon>
        <taxon>Gastropoda</taxon>
        <taxon>Heterobranchia</taxon>
        <taxon>Euthyneura</taxon>
        <taxon>Panpulmonata</taxon>
        <taxon>Sacoglossa</taxon>
        <taxon>Placobranchoidea</taxon>
        <taxon>Plakobranchidae</taxon>
        <taxon>Plakobranchus</taxon>
    </lineage>
</organism>
<reference evidence="1 2" key="1">
    <citation type="journal article" date="2021" name="Elife">
        <title>Chloroplast acquisition without the gene transfer in kleptoplastic sea slugs, Plakobranchus ocellatus.</title>
        <authorList>
            <person name="Maeda T."/>
            <person name="Takahashi S."/>
            <person name="Yoshida T."/>
            <person name="Shimamura S."/>
            <person name="Takaki Y."/>
            <person name="Nagai Y."/>
            <person name="Toyoda A."/>
            <person name="Suzuki Y."/>
            <person name="Arimoto A."/>
            <person name="Ishii H."/>
            <person name="Satoh N."/>
            <person name="Nishiyama T."/>
            <person name="Hasebe M."/>
            <person name="Maruyama T."/>
            <person name="Minagawa J."/>
            <person name="Obokata J."/>
            <person name="Shigenobu S."/>
        </authorList>
    </citation>
    <scope>NUCLEOTIDE SEQUENCE [LARGE SCALE GENOMIC DNA]</scope>
</reference>
<name>A0AAV3YRS3_9GAST</name>
<dbReference type="AlphaFoldDB" id="A0AAV3YRS3"/>
<protein>
    <submittedName>
        <fullName evidence="1">Duf1759 and peptidase a17 and duf1758 and rvt 1 d omain containing protein</fullName>
    </submittedName>
</protein>
<gene>
    <name evidence="1" type="ORF">PoB_001158100</name>
</gene>
<dbReference type="Proteomes" id="UP000735302">
    <property type="component" value="Unassembled WGS sequence"/>
</dbReference>
<proteinExistence type="predicted"/>
<evidence type="ECO:0000313" key="2">
    <source>
        <dbReference type="Proteomes" id="UP000735302"/>
    </source>
</evidence>